<feature type="compositionally biased region" description="Basic and acidic residues" evidence="1">
    <location>
        <begin position="84"/>
        <end position="95"/>
    </location>
</feature>
<reference evidence="2" key="1">
    <citation type="submission" date="2020-03" db="EMBL/GenBank/DDBJ databases">
        <title>A high-quality chromosome-level genome assembly of a woody plant with both climbing and erect habits, Rhamnella rubrinervis.</title>
        <authorList>
            <person name="Lu Z."/>
            <person name="Yang Y."/>
            <person name="Zhu X."/>
            <person name="Sun Y."/>
        </authorList>
    </citation>
    <scope>NUCLEOTIDE SEQUENCE</scope>
    <source>
        <strain evidence="2">BYM</strain>
        <tissue evidence="2">Leaf</tissue>
    </source>
</reference>
<dbReference type="EMBL" id="VOIH02000001">
    <property type="protein sequence ID" value="KAF3457179.1"/>
    <property type="molecule type" value="Genomic_DNA"/>
</dbReference>
<keyword evidence="3" id="KW-1185">Reference proteome</keyword>
<accession>A0A8K0HRQ3</accession>
<protein>
    <submittedName>
        <fullName evidence="2">Uncharacterized protein</fullName>
    </submittedName>
</protein>
<name>A0A8K0HRQ3_9ROSA</name>
<dbReference type="AlphaFoldDB" id="A0A8K0HRQ3"/>
<gene>
    <name evidence="2" type="ORF">FNV43_RR01836</name>
</gene>
<organism evidence="2 3">
    <name type="scientific">Rhamnella rubrinervis</name>
    <dbReference type="NCBI Taxonomy" id="2594499"/>
    <lineage>
        <taxon>Eukaryota</taxon>
        <taxon>Viridiplantae</taxon>
        <taxon>Streptophyta</taxon>
        <taxon>Embryophyta</taxon>
        <taxon>Tracheophyta</taxon>
        <taxon>Spermatophyta</taxon>
        <taxon>Magnoliopsida</taxon>
        <taxon>eudicotyledons</taxon>
        <taxon>Gunneridae</taxon>
        <taxon>Pentapetalae</taxon>
        <taxon>rosids</taxon>
        <taxon>fabids</taxon>
        <taxon>Rosales</taxon>
        <taxon>Rhamnaceae</taxon>
        <taxon>rhamnoid group</taxon>
        <taxon>Rhamneae</taxon>
        <taxon>Rhamnella</taxon>
    </lineage>
</organism>
<dbReference type="Gene3D" id="2.60.120.200">
    <property type="match status" value="1"/>
</dbReference>
<dbReference type="OrthoDB" id="1938156at2759"/>
<comment type="caution">
    <text evidence="2">The sequence shown here is derived from an EMBL/GenBank/DDBJ whole genome shotgun (WGS) entry which is preliminary data.</text>
</comment>
<dbReference type="Proteomes" id="UP000796880">
    <property type="component" value="Unassembled WGS sequence"/>
</dbReference>
<evidence type="ECO:0000313" key="3">
    <source>
        <dbReference type="Proteomes" id="UP000796880"/>
    </source>
</evidence>
<sequence length="133" mass="15211">MSMLVLTIWSSVVNLKMDGRIGGLNRLEKDDNMVSGTIKWHGDQMTKLYTKELGNVFDFFIQVKSGTLLDNVLITDDPKYAKQPVEETWTKHKDDEDGDDDNDDARIDLESKARLPMMVMIRAMTNMLLSIKL</sequence>
<feature type="region of interest" description="Disordered" evidence="1">
    <location>
        <begin position="84"/>
        <end position="105"/>
    </location>
</feature>
<proteinExistence type="predicted"/>
<evidence type="ECO:0000256" key="1">
    <source>
        <dbReference type="SAM" id="MobiDB-lite"/>
    </source>
</evidence>
<evidence type="ECO:0000313" key="2">
    <source>
        <dbReference type="EMBL" id="KAF3457179.1"/>
    </source>
</evidence>